<evidence type="ECO:0000256" key="3">
    <source>
        <dbReference type="ARBA" id="ARBA00012662"/>
    </source>
</evidence>
<proteinExistence type="inferred from homology"/>
<keyword evidence="4" id="KW-0732">Signal</keyword>
<dbReference type="PRINTS" id="PR00741">
    <property type="entry name" value="GLHYDRLASE29"/>
</dbReference>
<evidence type="ECO:0000256" key="5">
    <source>
        <dbReference type="ARBA" id="ARBA00022801"/>
    </source>
</evidence>
<keyword evidence="5" id="KW-0378">Hydrolase</keyword>
<dbReference type="InterPro" id="IPR016286">
    <property type="entry name" value="FUC_metazoa-typ"/>
</dbReference>
<accession>A0ABN2R4A2</accession>
<name>A0ABN2R4A2_9ACTN</name>
<dbReference type="SMART" id="SM00812">
    <property type="entry name" value="Alpha_L_fucos"/>
    <property type="match status" value="1"/>
</dbReference>
<feature type="domain" description="Glycoside hydrolase family 29 N-terminal" evidence="7">
    <location>
        <begin position="3"/>
        <end position="301"/>
    </location>
</feature>
<dbReference type="Pfam" id="PF01120">
    <property type="entry name" value="Alpha_L_fucos"/>
    <property type="match status" value="1"/>
</dbReference>
<dbReference type="PANTHER" id="PTHR10030">
    <property type="entry name" value="ALPHA-L-FUCOSIDASE"/>
    <property type="match status" value="1"/>
</dbReference>
<dbReference type="EC" id="3.2.1.51" evidence="3"/>
<dbReference type="Proteomes" id="UP001499854">
    <property type="component" value="Unassembled WGS sequence"/>
</dbReference>
<protein>
    <recommendedName>
        <fullName evidence="3">alpha-L-fucosidase</fullName>
        <ecNumber evidence="3">3.2.1.51</ecNumber>
    </recommendedName>
</protein>
<keyword evidence="6" id="KW-0326">Glycosidase</keyword>
<dbReference type="SUPFAM" id="SSF51445">
    <property type="entry name" value="(Trans)glycosidases"/>
    <property type="match status" value="1"/>
</dbReference>
<comment type="caution">
    <text evidence="8">The sequence shown here is derived from an EMBL/GenBank/DDBJ whole genome shotgun (WGS) entry which is preliminary data.</text>
</comment>
<dbReference type="RefSeq" id="WP_344656682.1">
    <property type="nucleotide sequence ID" value="NZ_BAAAQM010000008.1"/>
</dbReference>
<dbReference type="PANTHER" id="PTHR10030:SF37">
    <property type="entry name" value="ALPHA-L-FUCOSIDASE-RELATED"/>
    <property type="match status" value="1"/>
</dbReference>
<dbReference type="Gene3D" id="3.20.20.80">
    <property type="entry name" value="Glycosidases"/>
    <property type="match status" value="1"/>
</dbReference>
<sequence length="410" mass="46221">MTMQPWFADAKLGIFLHWGVYAVKGIPESWSFYNGEITYENYMKQLDGFTASAYDPDAWARLFQKARARYAVLTAKHHDGVALWDTAQSDLNVVKRTPAARDLVGPYADALRAHDIKVGLYFSHLDWSHPDYPYHTSEQFHAGPITEDPEAWERFLKFHRGQLKELVEAYAPDLLWFDGDWERPEELWRMAELRDQLLGMKPDLVVNSRLLGHGDYATPEQGAPITPPEGPWELCYTINDSWGYQVRDKDHKPLSILIRTFVETIAGGGNLLLDVGPREDGTIVPEQESRLKALGAWITRNEPAIFATTRGIPAGHVYAPTTLSADRRTLYVFCYDPPRESVTVKGLTSRVKRITTLATGEELTHRRYGGFDPVPGVLAIDAPSVPDPQVTVLAVELEGEIELYRGEGRG</sequence>
<dbReference type="InterPro" id="IPR057739">
    <property type="entry name" value="Glyco_hydro_29_N"/>
</dbReference>
<keyword evidence="9" id="KW-1185">Reference proteome</keyword>
<organism evidence="8 9">
    <name type="scientific">Catenulispora subtropica</name>
    <dbReference type="NCBI Taxonomy" id="450798"/>
    <lineage>
        <taxon>Bacteria</taxon>
        <taxon>Bacillati</taxon>
        <taxon>Actinomycetota</taxon>
        <taxon>Actinomycetes</taxon>
        <taxon>Catenulisporales</taxon>
        <taxon>Catenulisporaceae</taxon>
        <taxon>Catenulispora</taxon>
    </lineage>
</organism>
<evidence type="ECO:0000259" key="7">
    <source>
        <dbReference type="Pfam" id="PF01120"/>
    </source>
</evidence>
<evidence type="ECO:0000313" key="9">
    <source>
        <dbReference type="Proteomes" id="UP001499854"/>
    </source>
</evidence>
<reference evidence="8 9" key="1">
    <citation type="journal article" date="2019" name="Int. J. Syst. Evol. Microbiol.">
        <title>The Global Catalogue of Microorganisms (GCM) 10K type strain sequencing project: providing services to taxonomists for standard genome sequencing and annotation.</title>
        <authorList>
            <consortium name="The Broad Institute Genomics Platform"/>
            <consortium name="The Broad Institute Genome Sequencing Center for Infectious Disease"/>
            <person name="Wu L."/>
            <person name="Ma J."/>
        </authorList>
    </citation>
    <scope>NUCLEOTIDE SEQUENCE [LARGE SCALE GENOMIC DNA]</scope>
    <source>
        <strain evidence="8 9">JCM 16013</strain>
    </source>
</reference>
<comment type="function">
    <text evidence="1">Alpha-L-fucosidase is responsible for hydrolyzing the alpha-1,6-linked fucose joined to the reducing-end N-acetylglucosamine of the carbohydrate moieties of glycoproteins.</text>
</comment>
<evidence type="ECO:0000256" key="1">
    <source>
        <dbReference type="ARBA" id="ARBA00004071"/>
    </source>
</evidence>
<evidence type="ECO:0000256" key="6">
    <source>
        <dbReference type="ARBA" id="ARBA00023295"/>
    </source>
</evidence>
<evidence type="ECO:0000256" key="4">
    <source>
        <dbReference type="ARBA" id="ARBA00022729"/>
    </source>
</evidence>
<evidence type="ECO:0000313" key="8">
    <source>
        <dbReference type="EMBL" id="GAA1963156.1"/>
    </source>
</evidence>
<gene>
    <name evidence="8" type="ORF">GCM10009838_20260</name>
</gene>
<dbReference type="InterPro" id="IPR017853">
    <property type="entry name" value="GH"/>
</dbReference>
<evidence type="ECO:0000256" key="2">
    <source>
        <dbReference type="ARBA" id="ARBA00007951"/>
    </source>
</evidence>
<comment type="similarity">
    <text evidence="2">Belongs to the glycosyl hydrolase 29 family.</text>
</comment>
<dbReference type="PIRSF" id="PIRSF001092">
    <property type="entry name" value="Alpha-L-fucosidase"/>
    <property type="match status" value="1"/>
</dbReference>
<dbReference type="EMBL" id="BAAAQM010000008">
    <property type="protein sequence ID" value="GAA1963156.1"/>
    <property type="molecule type" value="Genomic_DNA"/>
</dbReference>
<dbReference type="InterPro" id="IPR000933">
    <property type="entry name" value="Glyco_hydro_29"/>
</dbReference>